<organism evidence="2 3">
    <name type="scientific">Hibiscus syriacus</name>
    <name type="common">Rose of Sharon</name>
    <dbReference type="NCBI Taxonomy" id="106335"/>
    <lineage>
        <taxon>Eukaryota</taxon>
        <taxon>Viridiplantae</taxon>
        <taxon>Streptophyta</taxon>
        <taxon>Embryophyta</taxon>
        <taxon>Tracheophyta</taxon>
        <taxon>Spermatophyta</taxon>
        <taxon>Magnoliopsida</taxon>
        <taxon>eudicotyledons</taxon>
        <taxon>Gunneridae</taxon>
        <taxon>Pentapetalae</taxon>
        <taxon>rosids</taxon>
        <taxon>malvids</taxon>
        <taxon>Malvales</taxon>
        <taxon>Malvaceae</taxon>
        <taxon>Malvoideae</taxon>
        <taxon>Hibiscus</taxon>
    </lineage>
</organism>
<feature type="region of interest" description="Disordered" evidence="1">
    <location>
        <begin position="1"/>
        <end position="37"/>
    </location>
</feature>
<evidence type="ECO:0000256" key="1">
    <source>
        <dbReference type="SAM" id="MobiDB-lite"/>
    </source>
</evidence>
<feature type="compositionally biased region" description="Basic and acidic residues" evidence="1">
    <location>
        <begin position="102"/>
        <end position="112"/>
    </location>
</feature>
<proteinExistence type="predicted"/>
<evidence type="ECO:0000313" key="2">
    <source>
        <dbReference type="EMBL" id="KAE8688580.1"/>
    </source>
</evidence>
<keyword evidence="3" id="KW-1185">Reference proteome</keyword>
<dbReference type="EMBL" id="VEPZ02001185">
    <property type="protein sequence ID" value="KAE8688580.1"/>
    <property type="molecule type" value="Genomic_DNA"/>
</dbReference>
<name>A0A6A2ZAS4_HIBSY</name>
<feature type="region of interest" description="Disordered" evidence="1">
    <location>
        <begin position="94"/>
        <end position="119"/>
    </location>
</feature>
<evidence type="ECO:0000313" key="3">
    <source>
        <dbReference type="Proteomes" id="UP000436088"/>
    </source>
</evidence>
<sequence length="164" mass="18053">MSNSQSLHFNLRNAESKRRRSFRPPMASLSHQDPNDHVSSKRRAVLLMGISILPLLQLRGNAIEVSTLMPFRKKRRNIPPNGSGTTTLGLFGYENEAQSELNKPEGNRKAEEAQGNSPSNPFLSLLNGLGIFGTSVLGPLYALVQKEKKATDESLESVSHIPSM</sequence>
<dbReference type="AlphaFoldDB" id="A0A6A2ZAS4"/>
<gene>
    <name evidence="2" type="ORF">F3Y22_tig00110963pilonHSYRG00110</name>
</gene>
<reference evidence="2" key="1">
    <citation type="submission" date="2019-09" db="EMBL/GenBank/DDBJ databases">
        <title>Draft genome information of white flower Hibiscus syriacus.</title>
        <authorList>
            <person name="Kim Y.-M."/>
        </authorList>
    </citation>
    <scope>NUCLEOTIDE SEQUENCE [LARGE SCALE GENOMIC DNA]</scope>
    <source>
        <strain evidence="2">YM2019G1</strain>
    </source>
</reference>
<dbReference type="Proteomes" id="UP000436088">
    <property type="component" value="Unassembled WGS sequence"/>
</dbReference>
<comment type="caution">
    <text evidence="2">The sequence shown here is derived from an EMBL/GenBank/DDBJ whole genome shotgun (WGS) entry which is preliminary data.</text>
</comment>
<protein>
    <submittedName>
        <fullName evidence="2">Uncharacterized protein</fullName>
    </submittedName>
</protein>
<accession>A0A6A2ZAS4</accession>